<organism evidence="2 3">
    <name type="scientific">Paramicrobacterium humi</name>
    <dbReference type="NCBI Taxonomy" id="640635"/>
    <lineage>
        <taxon>Bacteria</taxon>
        <taxon>Bacillati</taxon>
        <taxon>Actinomycetota</taxon>
        <taxon>Actinomycetes</taxon>
        <taxon>Micrococcales</taxon>
        <taxon>Microbacteriaceae</taxon>
        <taxon>Paramicrobacterium</taxon>
    </lineage>
</organism>
<feature type="transmembrane region" description="Helical" evidence="1">
    <location>
        <begin position="59"/>
        <end position="84"/>
    </location>
</feature>
<proteinExistence type="predicted"/>
<dbReference type="InterPro" id="IPR009937">
    <property type="entry name" value="Phage_holin_3_6"/>
</dbReference>
<feature type="transmembrane region" description="Helical" evidence="1">
    <location>
        <begin position="90"/>
        <end position="111"/>
    </location>
</feature>
<evidence type="ECO:0000313" key="2">
    <source>
        <dbReference type="EMBL" id="SEB44223.1"/>
    </source>
</evidence>
<keyword evidence="1" id="KW-0812">Transmembrane</keyword>
<protein>
    <submittedName>
        <fullName evidence="2">Putative Holin-X, holin superfamily III</fullName>
    </submittedName>
</protein>
<reference evidence="2 3" key="1">
    <citation type="submission" date="2016-10" db="EMBL/GenBank/DDBJ databases">
        <authorList>
            <person name="de Groot N.N."/>
        </authorList>
    </citation>
    <scope>NUCLEOTIDE SEQUENCE [LARGE SCALE GENOMIC DNA]</scope>
    <source>
        <strain evidence="2 3">DSM 21799</strain>
    </source>
</reference>
<dbReference type="STRING" id="640635.SAMN04489806_0636"/>
<dbReference type="Pfam" id="PF07332">
    <property type="entry name" value="Phage_holin_3_6"/>
    <property type="match status" value="1"/>
</dbReference>
<name>A0A1H4JD66_9MICO</name>
<dbReference type="EMBL" id="FNRY01000001">
    <property type="protein sequence ID" value="SEB44223.1"/>
    <property type="molecule type" value="Genomic_DNA"/>
</dbReference>
<sequence length="143" mass="15265">MTDPNLDPGATPSEEKAAHTSLGDLLGEVSRDVSELMRQEVELAKAEIKQSATRAGKGAGLYGGAGYAAMMAVLFLSIAAWWGLGHLIDNGWSGVVIAVIWGIIALVLFLMGKKKFESVKGAPQTVDTVKEIPDALKRNEENR</sequence>
<dbReference type="Proteomes" id="UP000199183">
    <property type="component" value="Unassembled WGS sequence"/>
</dbReference>
<evidence type="ECO:0000313" key="3">
    <source>
        <dbReference type="Proteomes" id="UP000199183"/>
    </source>
</evidence>
<keyword evidence="3" id="KW-1185">Reference proteome</keyword>
<keyword evidence="1" id="KW-1133">Transmembrane helix</keyword>
<dbReference type="RefSeq" id="WP_091179734.1">
    <property type="nucleotide sequence ID" value="NZ_FNRY01000001.1"/>
</dbReference>
<dbReference type="OrthoDB" id="3216929at2"/>
<accession>A0A1H4JD66</accession>
<gene>
    <name evidence="2" type="ORF">SAMN04489806_0636</name>
</gene>
<dbReference type="AlphaFoldDB" id="A0A1H4JD66"/>
<evidence type="ECO:0000256" key="1">
    <source>
        <dbReference type="SAM" id="Phobius"/>
    </source>
</evidence>
<keyword evidence="1" id="KW-0472">Membrane</keyword>